<sequence>MVTVLCNDAEIEVPDGEVCQICGCELEEFDEVTGTGIHGYYHWICVNHVDA</sequence>
<evidence type="ECO:0000313" key="1">
    <source>
        <dbReference type="EMBL" id="KUG16730.1"/>
    </source>
</evidence>
<protein>
    <submittedName>
        <fullName evidence="1">Uncharacterized protein</fullName>
    </submittedName>
</protein>
<proteinExistence type="predicted"/>
<dbReference type="EMBL" id="LNQE01001482">
    <property type="protein sequence ID" value="KUG16730.1"/>
    <property type="molecule type" value="Genomic_DNA"/>
</dbReference>
<gene>
    <name evidence="1" type="ORF">ASZ90_013588</name>
</gene>
<comment type="caution">
    <text evidence="1">The sequence shown here is derived from an EMBL/GenBank/DDBJ whole genome shotgun (WGS) entry which is preliminary data.</text>
</comment>
<dbReference type="AlphaFoldDB" id="A0A0W8F762"/>
<accession>A0A0W8F762</accession>
<organism evidence="1">
    <name type="scientific">hydrocarbon metagenome</name>
    <dbReference type="NCBI Taxonomy" id="938273"/>
    <lineage>
        <taxon>unclassified sequences</taxon>
        <taxon>metagenomes</taxon>
        <taxon>ecological metagenomes</taxon>
    </lineage>
</organism>
<reference evidence="1" key="1">
    <citation type="journal article" date="2015" name="Proc. Natl. Acad. Sci. U.S.A.">
        <title>Networks of energetic and metabolic interactions define dynamics in microbial communities.</title>
        <authorList>
            <person name="Embree M."/>
            <person name="Liu J.K."/>
            <person name="Al-Bassam M.M."/>
            <person name="Zengler K."/>
        </authorList>
    </citation>
    <scope>NUCLEOTIDE SEQUENCE</scope>
</reference>
<name>A0A0W8F762_9ZZZZ</name>